<evidence type="ECO:0000256" key="1">
    <source>
        <dbReference type="SAM" id="Coils"/>
    </source>
</evidence>
<gene>
    <name evidence="3" type="ORF">AN401_14800</name>
</gene>
<protein>
    <recommendedName>
        <fullName evidence="2">GED domain-containing protein</fullName>
    </recommendedName>
</protein>
<reference evidence="4" key="1">
    <citation type="submission" date="2015-09" db="EMBL/GenBank/DDBJ databases">
        <authorList>
            <person name="Shao Z."/>
            <person name="Wang L."/>
        </authorList>
    </citation>
    <scope>NUCLEOTIDE SEQUENCE [LARGE SCALE GENOMIC DNA]</scope>
    <source>
        <strain evidence="4">F13-1</strain>
    </source>
</reference>
<proteinExistence type="predicted"/>
<accession>A0A291HSD2</accession>
<dbReference type="Proteomes" id="UP000217763">
    <property type="component" value="Chromosome"/>
</dbReference>
<organism evidence="3 4">
    <name type="scientific">Zobellella denitrificans</name>
    <dbReference type="NCBI Taxonomy" id="347534"/>
    <lineage>
        <taxon>Bacteria</taxon>
        <taxon>Pseudomonadati</taxon>
        <taxon>Pseudomonadota</taxon>
        <taxon>Gammaproteobacteria</taxon>
        <taxon>Aeromonadales</taxon>
        <taxon>Aeromonadaceae</taxon>
        <taxon>Zobellella</taxon>
    </lineage>
</organism>
<dbReference type="EMBL" id="CP012621">
    <property type="protein sequence ID" value="ATG74971.1"/>
    <property type="molecule type" value="Genomic_DNA"/>
</dbReference>
<feature type="domain" description="GED" evidence="2">
    <location>
        <begin position="1"/>
        <end position="52"/>
    </location>
</feature>
<dbReference type="InterPro" id="IPR020850">
    <property type="entry name" value="GED_dom"/>
</dbReference>
<dbReference type="KEGG" id="zdf:AN401_14800"/>
<dbReference type="RefSeq" id="WP_096779795.1">
    <property type="nucleotide sequence ID" value="NZ_CP012621.1"/>
</dbReference>
<dbReference type="AlphaFoldDB" id="A0A291HSD2"/>
<keyword evidence="4" id="KW-1185">Reference proteome</keyword>
<keyword evidence="1" id="KW-0175">Coiled coil</keyword>
<feature type="coiled-coil region" evidence="1">
    <location>
        <begin position="6"/>
        <end position="124"/>
    </location>
</feature>
<sequence length="135" mass="16122">MRNHLIKQQQQQLDSLLQQRDRLAEREAVLQEQEQRLRQARQLLAEPQARTSALGLLNQGQIRQHLEQVLAVQQRQLQAATQDRERFARLSRQQAGKVKGLELLEQERRQELQRRQQNREWENQLEWCLSRGSAE</sequence>
<evidence type="ECO:0000313" key="3">
    <source>
        <dbReference type="EMBL" id="ATG74971.1"/>
    </source>
</evidence>
<evidence type="ECO:0000313" key="4">
    <source>
        <dbReference type="Proteomes" id="UP000217763"/>
    </source>
</evidence>
<evidence type="ECO:0000259" key="2">
    <source>
        <dbReference type="PROSITE" id="PS51388"/>
    </source>
</evidence>
<name>A0A291HSD2_9GAMM</name>
<dbReference type="PROSITE" id="PS51388">
    <property type="entry name" value="GED"/>
    <property type="match status" value="1"/>
</dbReference>